<accession>A9WSK2</accession>
<dbReference type="AlphaFoldDB" id="A9WSK2"/>
<dbReference type="STRING" id="288705.RSal33209_2058"/>
<reference evidence="2" key="1">
    <citation type="journal article" date="2008" name="J. Bacteriol.">
        <title>Genome sequence of the fish pathogen Renibacterium salmoninarum suggests reductive evolution away from an environmental Arthrobacter ancestor.</title>
        <authorList>
            <person name="Wiens G.D."/>
            <person name="Rockey D.D."/>
            <person name="Wu Z."/>
            <person name="Chang J."/>
            <person name="Levy R."/>
            <person name="Crane S."/>
            <person name="Chen D.S."/>
            <person name="Capri G.R."/>
            <person name="Burnett J.R."/>
            <person name="Sudheesh P.S."/>
            <person name="Schipma M.J."/>
            <person name="Burd H."/>
            <person name="Bhattacharyya A."/>
            <person name="Rhodes L.D."/>
            <person name="Kaul R."/>
            <person name="Strom M.S."/>
        </authorList>
    </citation>
    <scope>NUCLEOTIDE SEQUENCE [LARGE SCALE GENOMIC DNA]</scope>
    <source>
        <strain evidence="2">ATCC 33209 / DSM 20767 / JCM 11484 / NBRC 15589 / NCIMB 2235</strain>
    </source>
</reference>
<name>A9WSK2_RENSM</name>
<dbReference type="HOGENOM" id="CLU_3358032_0_0_11"/>
<dbReference type="EMBL" id="CP000910">
    <property type="protein sequence ID" value="ABY23790.1"/>
    <property type="molecule type" value="Genomic_DNA"/>
</dbReference>
<sequence>MFADSGESAAFCEVSPGKDCWTVLALVEVRMAYYRV</sequence>
<protein>
    <submittedName>
        <fullName evidence="1">Uncharacterized protein</fullName>
    </submittedName>
</protein>
<organism evidence="1 2">
    <name type="scientific">Renibacterium salmoninarum (strain ATCC 33209 / DSM 20767 / JCM 11484 / NBRC 15589 / NCIMB 2235)</name>
    <dbReference type="NCBI Taxonomy" id="288705"/>
    <lineage>
        <taxon>Bacteria</taxon>
        <taxon>Bacillati</taxon>
        <taxon>Actinomycetota</taxon>
        <taxon>Actinomycetes</taxon>
        <taxon>Micrococcales</taxon>
        <taxon>Micrococcaceae</taxon>
        <taxon>Renibacterium</taxon>
    </lineage>
</organism>
<evidence type="ECO:0000313" key="1">
    <source>
        <dbReference type="EMBL" id="ABY23790.1"/>
    </source>
</evidence>
<dbReference type="Proteomes" id="UP000002007">
    <property type="component" value="Chromosome"/>
</dbReference>
<dbReference type="KEGG" id="rsa:RSal33209_2058"/>
<gene>
    <name evidence="1" type="ordered locus">RSal33209_2058</name>
</gene>
<evidence type="ECO:0000313" key="2">
    <source>
        <dbReference type="Proteomes" id="UP000002007"/>
    </source>
</evidence>
<proteinExistence type="predicted"/>
<keyword evidence="2" id="KW-1185">Reference proteome</keyword>